<dbReference type="PRINTS" id="PR00452">
    <property type="entry name" value="SH3DOMAIN"/>
</dbReference>
<protein>
    <recommendedName>
        <fullName evidence="3">SH3 domain-containing protein</fullName>
    </recommendedName>
</protein>
<dbReference type="EMBL" id="OU898284">
    <property type="protein sequence ID" value="CAG9840613.1"/>
    <property type="molecule type" value="Genomic_DNA"/>
</dbReference>
<evidence type="ECO:0000256" key="2">
    <source>
        <dbReference type="PROSITE-ProRule" id="PRU00192"/>
    </source>
</evidence>
<dbReference type="PROSITE" id="PS50002">
    <property type="entry name" value="SH3"/>
    <property type="match status" value="1"/>
</dbReference>
<dbReference type="InterPro" id="IPR050384">
    <property type="entry name" value="Endophilin_SH3RF"/>
</dbReference>
<dbReference type="PANTHER" id="PTHR14167:SF116">
    <property type="entry name" value="CAP, ISOFORM AC"/>
    <property type="match status" value="1"/>
</dbReference>
<dbReference type="SMART" id="SM00326">
    <property type="entry name" value="SH3"/>
    <property type="match status" value="1"/>
</dbReference>
<sequence length="123" mass="14301">MNEVIVEYDYTAKESDELTIKKGDIIKDVVKKPGGWWEGVLKDKKGMFPDNFVRPLDKDGVVFRNSKDVCRIKQCRVVFSYNQDHEDELNLKVGKFDCIFDFYVDFNSMQPAVQSQFNTNCNS</sequence>
<dbReference type="PANTHER" id="PTHR14167">
    <property type="entry name" value="SH3 DOMAIN-CONTAINING"/>
    <property type="match status" value="1"/>
</dbReference>
<evidence type="ECO:0000313" key="5">
    <source>
        <dbReference type="Proteomes" id="UP001153709"/>
    </source>
</evidence>
<dbReference type="Proteomes" id="UP001153709">
    <property type="component" value="Chromosome 9"/>
</dbReference>
<evidence type="ECO:0000313" key="4">
    <source>
        <dbReference type="EMBL" id="CAG9840613.1"/>
    </source>
</evidence>
<dbReference type="InterPro" id="IPR036028">
    <property type="entry name" value="SH3-like_dom_sf"/>
</dbReference>
<dbReference type="OrthoDB" id="73680at2759"/>
<gene>
    <name evidence="4" type="ORF">DIABBA_LOCUS13241</name>
</gene>
<feature type="domain" description="SH3" evidence="3">
    <location>
        <begin position="1"/>
        <end position="58"/>
    </location>
</feature>
<organism evidence="4 5">
    <name type="scientific">Diabrotica balteata</name>
    <name type="common">Banded cucumber beetle</name>
    <dbReference type="NCBI Taxonomy" id="107213"/>
    <lineage>
        <taxon>Eukaryota</taxon>
        <taxon>Metazoa</taxon>
        <taxon>Ecdysozoa</taxon>
        <taxon>Arthropoda</taxon>
        <taxon>Hexapoda</taxon>
        <taxon>Insecta</taxon>
        <taxon>Pterygota</taxon>
        <taxon>Neoptera</taxon>
        <taxon>Endopterygota</taxon>
        <taxon>Coleoptera</taxon>
        <taxon>Polyphaga</taxon>
        <taxon>Cucujiformia</taxon>
        <taxon>Chrysomeloidea</taxon>
        <taxon>Chrysomelidae</taxon>
        <taxon>Galerucinae</taxon>
        <taxon>Diabroticina</taxon>
        <taxon>Diabroticites</taxon>
        <taxon>Diabrotica</taxon>
    </lineage>
</organism>
<proteinExistence type="predicted"/>
<evidence type="ECO:0000256" key="1">
    <source>
        <dbReference type="ARBA" id="ARBA00022443"/>
    </source>
</evidence>
<dbReference type="InterPro" id="IPR001452">
    <property type="entry name" value="SH3_domain"/>
</dbReference>
<accession>A0A9N9TCH8</accession>
<keyword evidence="1 2" id="KW-0728">SH3 domain</keyword>
<dbReference type="AlphaFoldDB" id="A0A9N9TCH8"/>
<dbReference type="Pfam" id="PF00018">
    <property type="entry name" value="SH3_1"/>
    <property type="match status" value="1"/>
</dbReference>
<dbReference type="Gene3D" id="2.30.30.40">
    <property type="entry name" value="SH3 Domains"/>
    <property type="match status" value="2"/>
</dbReference>
<name>A0A9N9TCH8_DIABA</name>
<keyword evidence="5" id="KW-1185">Reference proteome</keyword>
<dbReference type="SUPFAM" id="SSF50044">
    <property type="entry name" value="SH3-domain"/>
    <property type="match status" value="1"/>
</dbReference>
<dbReference type="CDD" id="cd11873">
    <property type="entry name" value="SH3_CD2AP-like_1"/>
    <property type="match status" value="1"/>
</dbReference>
<reference evidence="4" key="1">
    <citation type="submission" date="2022-01" db="EMBL/GenBank/DDBJ databases">
        <authorList>
            <person name="King R."/>
        </authorList>
    </citation>
    <scope>NUCLEOTIDE SEQUENCE</scope>
</reference>
<evidence type="ECO:0000259" key="3">
    <source>
        <dbReference type="PROSITE" id="PS50002"/>
    </source>
</evidence>